<dbReference type="OrthoDB" id="2119945at2759"/>
<keyword evidence="4" id="KW-1185">Reference proteome</keyword>
<accession>A0A2B7XY64</accession>
<dbReference type="PANTHER" id="PTHR34826:SF2">
    <property type="entry name" value="UPF0590 PROTEIN C409.17C"/>
    <property type="match status" value="1"/>
</dbReference>
<reference evidence="3 4" key="1">
    <citation type="submission" date="2017-10" db="EMBL/GenBank/DDBJ databases">
        <title>Comparative genomics in systemic dimorphic fungi from Ajellomycetaceae.</title>
        <authorList>
            <person name="Munoz J.F."/>
            <person name="Mcewen J.G."/>
            <person name="Clay O.K."/>
            <person name="Cuomo C.A."/>
        </authorList>
    </citation>
    <scope>NUCLEOTIDE SEQUENCE [LARGE SCALE GENOMIC DNA]</scope>
    <source>
        <strain evidence="3 4">UAMH7299</strain>
    </source>
</reference>
<feature type="region of interest" description="Disordered" evidence="1">
    <location>
        <begin position="284"/>
        <end position="308"/>
    </location>
</feature>
<dbReference type="AlphaFoldDB" id="A0A2B7XY64"/>
<dbReference type="EMBL" id="PDNA01000099">
    <property type="protein sequence ID" value="PGH13885.1"/>
    <property type="molecule type" value="Genomic_DNA"/>
</dbReference>
<protein>
    <recommendedName>
        <fullName evidence="2">Domain of unknown function at the cortex 1 domain-containing protein</fullName>
    </recommendedName>
</protein>
<dbReference type="InterPro" id="IPR013897">
    <property type="entry name" value="Duc1"/>
</dbReference>
<dbReference type="Pfam" id="PF08588">
    <property type="entry name" value="Duc1"/>
    <property type="match status" value="1"/>
</dbReference>
<feature type="compositionally biased region" description="Acidic residues" evidence="1">
    <location>
        <begin position="284"/>
        <end position="293"/>
    </location>
</feature>
<proteinExistence type="predicted"/>
<comment type="caution">
    <text evidence="3">The sequence shown here is derived from an EMBL/GenBank/DDBJ whole genome shotgun (WGS) entry which is preliminary data.</text>
</comment>
<dbReference type="STRING" id="1447883.A0A2B7XY64"/>
<name>A0A2B7XY64_POLH7</name>
<evidence type="ECO:0000313" key="3">
    <source>
        <dbReference type="EMBL" id="PGH13885.1"/>
    </source>
</evidence>
<sequence>MAYDPQYRLRVTCGPSYDPSTHNLVAVNANTSHVIDTAHARVELCVRIQDYTAGLPPSSPRTCSYFTHPLHTTDQYSISIHLTPKHPIPGPHLLFGNDFDRPIRDRLPPGTNYALKLVKWTIDPGLEVDAYADRPYMYGPALSSWNYLRVCGRVGEEEEAIKAGHGASRSFHDEIIEEGGEGSGLDIRRLLDVPDDAAARKHFFLDEANREMFEFERGRVYKADFGNPYLGFSDFSLRLPGFSLPVAKYIDEKNHELRYVLKNKETDDIYFVLLFTLLLEEDCGSEGSGEDDGQEGKGKGEVGESEVD</sequence>
<dbReference type="Proteomes" id="UP000224634">
    <property type="component" value="Unassembled WGS sequence"/>
</dbReference>
<evidence type="ECO:0000259" key="2">
    <source>
        <dbReference type="Pfam" id="PF08588"/>
    </source>
</evidence>
<gene>
    <name evidence="3" type="ORF">AJ80_06154</name>
</gene>
<evidence type="ECO:0000256" key="1">
    <source>
        <dbReference type="SAM" id="MobiDB-lite"/>
    </source>
</evidence>
<feature type="domain" description="Domain of unknown function at the cortex 1" evidence="2">
    <location>
        <begin position="8"/>
        <end position="277"/>
    </location>
</feature>
<dbReference type="PANTHER" id="PTHR34826">
    <property type="entry name" value="UPF0590 PROTEIN C409.17C"/>
    <property type="match status" value="1"/>
</dbReference>
<evidence type="ECO:0000313" key="4">
    <source>
        <dbReference type="Proteomes" id="UP000224634"/>
    </source>
</evidence>
<organism evidence="3 4">
    <name type="scientific">Polytolypa hystricis (strain UAMH7299)</name>
    <dbReference type="NCBI Taxonomy" id="1447883"/>
    <lineage>
        <taxon>Eukaryota</taxon>
        <taxon>Fungi</taxon>
        <taxon>Dikarya</taxon>
        <taxon>Ascomycota</taxon>
        <taxon>Pezizomycotina</taxon>
        <taxon>Eurotiomycetes</taxon>
        <taxon>Eurotiomycetidae</taxon>
        <taxon>Onygenales</taxon>
        <taxon>Onygenales incertae sedis</taxon>
        <taxon>Polytolypa</taxon>
    </lineage>
</organism>